<evidence type="ECO:0000313" key="3">
    <source>
        <dbReference type="EMBL" id="KAK7959399.1"/>
    </source>
</evidence>
<gene>
    <name evidence="3" type="ORF">PG986_004253</name>
</gene>
<dbReference type="InterPro" id="IPR052895">
    <property type="entry name" value="HetReg/Transcr_Mod"/>
</dbReference>
<comment type="caution">
    <text evidence="3">The sequence shown here is derived from an EMBL/GenBank/DDBJ whole genome shotgun (WGS) entry which is preliminary data.</text>
</comment>
<feature type="domain" description="Heterokaryon incompatibility" evidence="2">
    <location>
        <begin position="107"/>
        <end position="239"/>
    </location>
</feature>
<dbReference type="Pfam" id="PF06985">
    <property type="entry name" value="HET"/>
    <property type="match status" value="1"/>
</dbReference>
<keyword evidence="4" id="KW-1185">Reference proteome</keyword>
<proteinExistence type="predicted"/>
<protein>
    <recommendedName>
        <fullName evidence="2">Heterokaryon incompatibility domain-containing protein</fullName>
    </recommendedName>
</protein>
<feature type="region of interest" description="Disordered" evidence="1">
    <location>
        <begin position="523"/>
        <end position="565"/>
    </location>
</feature>
<dbReference type="GeneID" id="92073537"/>
<evidence type="ECO:0000259" key="2">
    <source>
        <dbReference type="Pfam" id="PF06985"/>
    </source>
</evidence>
<dbReference type="PANTHER" id="PTHR24148">
    <property type="entry name" value="ANKYRIN REPEAT DOMAIN-CONTAINING PROTEIN 39 HOMOLOG-RELATED"/>
    <property type="match status" value="1"/>
</dbReference>
<evidence type="ECO:0000256" key="1">
    <source>
        <dbReference type="SAM" id="MobiDB-lite"/>
    </source>
</evidence>
<dbReference type="RefSeq" id="XP_066703102.1">
    <property type="nucleotide sequence ID" value="XM_066840475.1"/>
</dbReference>
<dbReference type="Proteomes" id="UP001391051">
    <property type="component" value="Unassembled WGS sequence"/>
</dbReference>
<dbReference type="EMBL" id="JAQQWE010000003">
    <property type="protein sequence ID" value="KAK7959399.1"/>
    <property type="molecule type" value="Genomic_DNA"/>
</dbReference>
<organism evidence="3 4">
    <name type="scientific">Apiospora aurea</name>
    <dbReference type="NCBI Taxonomy" id="335848"/>
    <lineage>
        <taxon>Eukaryota</taxon>
        <taxon>Fungi</taxon>
        <taxon>Dikarya</taxon>
        <taxon>Ascomycota</taxon>
        <taxon>Pezizomycotina</taxon>
        <taxon>Sordariomycetes</taxon>
        <taxon>Xylariomycetidae</taxon>
        <taxon>Amphisphaeriales</taxon>
        <taxon>Apiosporaceae</taxon>
        <taxon>Apiospora</taxon>
    </lineage>
</organism>
<reference evidence="3 4" key="1">
    <citation type="submission" date="2023-01" db="EMBL/GenBank/DDBJ databases">
        <title>Analysis of 21 Apiospora genomes using comparative genomics revels a genus with tremendous synthesis potential of carbohydrate active enzymes and secondary metabolites.</title>
        <authorList>
            <person name="Sorensen T."/>
        </authorList>
    </citation>
    <scope>NUCLEOTIDE SEQUENCE [LARGE SCALE GENOMIC DNA]</scope>
    <source>
        <strain evidence="3 4">CBS 24483</strain>
    </source>
</reference>
<dbReference type="PANTHER" id="PTHR24148:SF73">
    <property type="entry name" value="HET DOMAIN PROTEIN (AFU_ORTHOLOGUE AFUA_8G01020)"/>
    <property type="match status" value="1"/>
</dbReference>
<accession>A0ABR1QM25</accession>
<name>A0ABR1QM25_9PEZI</name>
<sequence>MEWHDASCHRLDLAPEGEIKFCLSCGSHEELRPPDDDASPAVIYTPSPSPQYCAADGEGTPPLHHPPLRRHSETRILVLQGGKLEDPICGDLRIIDLDLASSEQHRYEALSYTWADESGDATPCRTIQLGGRPFLITANCENALRRVRREFVARDVWVDAICIDQHNLGERGRQVRLMPKIYSGAQAVLIYVGEAADRSARLFFDIASGADLRPDGDAGRCIESFFRRRYFQRIWVLQEVALARKAELICGDSRVPWLLFKTRLERCCPRIYARVPVLRFGHQTYTDPSQLLDMLELASQCRCQDPRDKVFALLGLLPYTLGRAVVPDYGRSVEQVYAELAVYIAAEFSWAQLLRIAVLRRPPPPPPPPPATTMANTTTDRDWPSWVPDWRCAPALDYETYYQNCPLFPIEPPRFSLSGLSLKVTAWKMPHVPGYRIRNQYYQHRPHRIPGRLQGYYRPPPPPPPPTTAAPPREEKTARYYLNLGEPFHHSSSRPTLMAFDHGDVLHSESEWAFFDLLAPSSSCRTGGPTPSTDGRRRRRRHGDQPRRRGQPAPSPSSSDPSRRGACFQRPLHIAAVDLQADLRAAPAKWKKIIASMVKWVAPGLVATGSSASSVEETLEILTFTASKLAPIDEKAEALWPVPEAMDPGKETTVVT</sequence>
<dbReference type="InterPro" id="IPR010730">
    <property type="entry name" value="HET"/>
</dbReference>
<feature type="region of interest" description="Disordered" evidence="1">
    <location>
        <begin position="450"/>
        <end position="472"/>
    </location>
</feature>
<feature type="compositionally biased region" description="Pro residues" evidence="1">
    <location>
        <begin position="458"/>
        <end position="469"/>
    </location>
</feature>
<evidence type="ECO:0000313" key="4">
    <source>
        <dbReference type="Proteomes" id="UP001391051"/>
    </source>
</evidence>